<evidence type="ECO:0000313" key="2">
    <source>
        <dbReference type="EMBL" id="AHG62268.1"/>
    </source>
</evidence>
<sequence>MKNSIKIADERTFEQYIQAIRSCRVCHDQPRYGQAMSPEPRPIIQVSQTASICIASQAPGTRVYETGRPFNDASGVRLRQWMGIADQDFYDETKVAILPMGFCFPGLRADGSDLPPRRECKELWREQLFARLPNLRLILTIGGYAQRWHMGPQVARQGVTETVRAWRQYYHAGPSLRLYPLPHPSWHNNRWLKQHTWFEDEVLPQLQRDIRQLLA</sequence>
<dbReference type="STRING" id="1247726.MIM_c01660"/>
<dbReference type="AlphaFoldDB" id="W0PB56"/>
<dbReference type="InterPro" id="IPR047124">
    <property type="entry name" value="HI_0220.2"/>
</dbReference>
<dbReference type="eggNOG" id="COG1573">
    <property type="taxonomic scope" value="Bacteria"/>
</dbReference>
<evidence type="ECO:0000313" key="3">
    <source>
        <dbReference type="Proteomes" id="UP000019095"/>
    </source>
</evidence>
<dbReference type="SUPFAM" id="SSF52141">
    <property type="entry name" value="Uracil-DNA glycosylase-like"/>
    <property type="match status" value="1"/>
</dbReference>
<dbReference type="RefSeq" id="WP_025370867.1">
    <property type="nucleotide sequence ID" value="NZ_CP003915.1"/>
</dbReference>
<dbReference type="Proteomes" id="UP000019095">
    <property type="component" value="Chromosome"/>
</dbReference>
<feature type="domain" description="Uracil-DNA glycosylase-like" evidence="1">
    <location>
        <begin position="43"/>
        <end position="207"/>
    </location>
</feature>
<gene>
    <name evidence="2" type="ORF">MIM_c01660</name>
</gene>
<dbReference type="PANTHER" id="PTHR42160:SF1">
    <property type="entry name" value="URACIL-DNA GLYCOSYLASE SUPERFAMILY PROTEIN"/>
    <property type="match status" value="1"/>
</dbReference>
<organism evidence="2 3">
    <name type="scientific">Advenella mimigardefordensis (strain DSM 17166 / LMG 22922 / DPN7)</name>
    <dbReference type="NCBI Taxonomy" id="1247726"/>
    <lineage>
        <taxon>Bacteria</taxon>
        <taxon>Pseudomonadati</taxon>
        <taxon>Pseudomonadota</taxon>
        <taxon>Betaproteobacteria</taxon>
        <taxon>Burkholderiales</taxon>
        <taxon>Alcaligenaceae</taxon>
    </lineage>
</organism>
<dbReference type="KEGG" id="amim:MIM_c01660"/>
<dbReference type="CDD" id="cd10033">
    <property type="entry name" value="UDG_like"/>
    <property type="match status" value="1"/>
</dbReference>
<dbReference type="HOGENOM" id="CLU_075800_0_0_4"/>
<dbReference type="InterPro" id="IPR036895">
    <property type="entry name" value="Uracil-DNA_glycosylase-like_sf"/>
</dbReference>
<protein>
    <submittedName>
        <fullName evidence="2">Uracil-DNA glycosylase-like protein</fullName>
    </submittedName>
</protein>
<dbReference type="Gene3D" id="3.40.470.10">
    <property type="entry name" value="Uracil-DNA glycosylase-like domain"/>
    <property type="match status" value="1"/>
</dbReference>
<reference evidence="2 3" key="1">
    <citation type="journal article" date="2014" name="Microbiology">
        <title>Unravelling the complete genome sequence of Advenella mimigardefordensis strain DPN7T and novel insights in the catabolism of the xenobiotic polythioester precursor 3,3'-dithiodipropionate.</title>
        <authorList>
            <person name="Wubbeler J.H."/>
            <person name="Hiessl S."/>
            <person name="Schuldes J."/>
            <person name="Thurmer A."/>
            <person name="Daniel R."/>
            <person name="Steinbuchel A."/>
        </authorList>
    </citation>
    <scope>NUCLEOTIDE SEQUENCE [LARGE SCALE GENOMIC DNA]</scope>
    <source>
        <strain evidence="3">DSM 17166 / LMG 22922 / DPN7</strain>
    </source>
</reference>
<dbReference type="PATRIC" id="fig|1247726.3.peg.184"/>
<dbReference type="EMBL" id="CP003915">
    <property type="protein sequence ID" value="AHG62268.1"/>
    <property type="molecule type" value="Genomic_DNA"/>
</dbReference>
<dbReference type="SMART" id="SM00986">
    <property type="entry name" value="UDG"/>
    <property type="match status" value="1"/>
</dbReference>
<dbReference type="InterPro" id="IPR005122">
    <property type="entry name" value="Uracil-DNA_glycosylase-like"/>
</dbReference>
<dbReference type="SMART" id="SM00987">
    <property type="entry name" value="UreE_C"/>
    <property type="match status" value="1"/>
</dbReference>
<name>W0PB56_ADVMD</name>
<accession>W0PB56</accession>
<proteinExistence type="predicted"/>
<dbReference type="Pfam" id="PF03167">
    <property type="entry name" value="UDG"/>
    <property type="match status" value="1"/>
</dbReference>
<evidence type="ECO:0000259" key="1">
    <source>
        <dbReference type="SMART" id="SM00986"/>
    </source>
</evidence>
<dbReference type="OrthoDB" id="9789139at2"/>
<dbReference type="PANTHER" id="PTHR42160">
    <property type="entry name" value="URACIL-DNA GLYCOSYLASE SUPERFAMILY PROTEIN"/>
    <property type="match status" value="1"/>
</dbReference>
<keyword evidence="3" id="KW-1185">Reference proteome</keyword>